<name>A0A7C8ICX7_9PLEO</name>
<keyword evidence="2" id="KW-1185">Reference proteome</keyword>
<dbReference type="AlphaFoldDB" id="A0A7C8ICX7"/>
<reference evidence="1 2" key="1">
    <citation type="submission" date="2020-01" db="EMBL/GenBank/DDBJ databases">
        <authorList>
            <consortium name="DOE Joint Genome Institute"/>
            <person name="Haridas S."/>
            <person name="Albert R."/>
            <person name="Binder M."/>
            <person name="Bloem J."/>
            <person name="Labutti K."/>
            <person name="Salamov A."/>
            <person name="Andreopoulos B."/>
            <person name="Baker S.E."/>
            <person name="Barry K."/>
            <person name="Bills G."/>
            <person name="Bluhm B.H."/>
            <person name="Cannon C."/>
            <person name="Castanera R."/>
            <person name="Culley D.E."/>
            <person name="Daum C."/>
            <person name="Ezra D."/>
            <person name="Gonzalez J.B."/>
            <person name="Henrissat B."/>
            <person name="Kuo A."/>
            <person name="Liang C."/>
            <person name="Lipzen A."/>
            <person name="Lutzoni F."/>
            <person name="Magnuson J."/>
            <person name="Mondo S."/>
            <person name="Nolan M."/>
            <person name="Ohm R."/>
            <person name="Pangilinan J."/>
            <person name="Park H.-J.H."/>
            <person name="Ramirez L."/>
            <person name="Alfaro M."/>
            <person name="Sun H."/>
            <person name="Tritt A."/>
            <person name="Yoshinaga Y."/>
            <person name="Zwiers L.-H.L."/>
            <person name="Turgeon B.G."/>
            <person name="Goodwin S.B."/>
            <person name="Spatafora J.W."/>
            <person name="Crous P.W."/>
            <person name="Grigoriev I.V."/>
        </authorList>
    </citation>
    <scope>NUCLEOTIDE SEQUENCE [LARGE SCALE GENOMIC DNA]</scope>
    <source>
        <strain evidence="1 2">CBS 611.86</strain>
    </source>
</reference>
<evidence type="ECO:0000313" key="1">
    <source>
        <dbReference type="EMBL" id="KAF2873053.1"/>
    </source>
</evidence>
<evidence type="ECO:0000313" key="2">
    <source>
        <dbReference type="Proteomes" id="UP000481861"/>
    </source>
</evidence>
<gene>
    <name evidence="1" type="ORF">BDV95DRAFT_368351</name>
</gene>
<organism evidence="1 2">
    <name type="scientific">Massariosphaeria phaeospora</name>
    <dbReference type="NCBI Taxonomy" id="100035"/>
    <lineage>
        <taxon>Eukaryota</taxon>
        <taxon>Fungi</taxon>
        <taxon>Dikarya</taxon>
        <taxon>Ascomycota</taxon>
        <taxon>Pezizomycotina</taxon>
        <taxon>Dothideomycetes</taxon>
        <taxon>Pleosporomycetidae</taxon>
        <taxon>Pleosporales</taxon>
        <taxon>Pleosporales incertae sedis</taxon>
        <taxon>Massariosphaeria</taxon>
    </lineage>
</organism>
<comment type="caution">
    <text evidence="1">The sequence shown here is derived from an EMBL/GenBank/DDBJ whole genome shotgun (WGS) entry which is preliminary data.</text>
</comment>
<proteinExistence type="predicted"/>
<sequence>MVTHKLELRGYGPETSRTREEISAHIRQLGIQCGGRWLKNWARQPAKLELAILLTPAHNLEFVEIRGAQDFAFDDPMGVYAIWYSFSDPDMSVESPVYLEALIQAAQRLPDTPTRHDHHGKLHTIDVEFFGSWYSDLAWLLLLPSLRRLRLKNTDGEFVTAPYEFVDPWPIARQTSTLEEIEFEKLQIFPECLVNIISSCKALTSFYHYRGAENTRVDCQTEILALQAHGNTLKKLDFRPCGSRLEQDRLVPPLDGFHHLHALESI</sequence>
<dbReference type="Proteomes" id="UP000481861">
    <property type="component" value="Unassembled WGS sequence"/>
</dbReference>
<protein>
    <recommendedName>
        <fullName evidence="3">F-box domain-containing protein</fullName>
    </recommendedName>
</protein>
<dbReference type="EMBL" id="JAADJZ010000008">
    <property type="protein sequence ID" value="KAF2873053.1"/>
    <property type="molecule type" value="Genomic_DNA"/>
</dbReference>
<evidence type="ECO:0008006" key="3">
    <source>
        <dbReference type="Google" id="ProtNLM"/>
    </source>
</evidence>
<accession>A0A7C8ICX7</accession>